<reference evidence="4 5" key="1">
    <citation type="submission" date="2022-09" db="EMBL/GenBank/DDBJ databases">
        <title>Draft genome of isolate Be4.</title>
        <authorList>
            <person name="Sanchez-Castro I."/>
            <person name="Martinez-Rodriguez P."/>
            <person name="Descostes M."/>
            <person name="Merroun M."/>
        </authorList>
    </citation>
    <scope>NUCLEOTIDE SEQUENCE [LARGE SCALE GENOMIC DNA]</scope>
    <source>
        <strain evidence="4 5">Be4</strain>
    </source>
</reference>
<comment type="similarity">
    <text evidence="1">Belongs to the GSP E family.</text>
</comment>
<protein>
    <submittedName>
        <fullName evidence="4">CpaF family protein</fullName>
    </submittedName>
</protein>
<evidence type="ECO:0000259" key="3">
    <source>
        <dbReference type="Pfam" id="PF00437"/>
    </source>
</evidence>
<dbReference type="SUPFAM" id="SSF52540">
    <property type="entry name" value="P-loop containing nucleoside triphosphate hydrolases"/>
    <property type="match status" value="1"/>
</dbReference>
<dbReference type="CDD" id="cd01130">
    <property type="entry name" value="VirB11-like_ATPase"/>
    <property type="match status" value="1"/>
</dbReference>
<dbReference type="EMBL" id="JAODYH010000007">
    <property type="protein sequence ID" value="MCT9812074.1"/>
    <property type="molecule type" value="Genomic_DNA"/>
</dbReference>
<feature type="region of interest" description="Disordered" evidence="2">
    <location>
        <begin position="1"/>
        <end position="23"/>
    </location>
</feature>
<dbReference type="Proteomes" id="UP001525968">
    <property type="component" value="Unassembled WGS sequence"/>
</dbReference>
<proteinExistence type="inferred from homology"/>
<dbReference type="RefSeq" id="WP_261501314.1">
    <property type="nucleotide sequence ID" value="NZ_JAODYH010000007.1"/>
</dbReference>
<dbReference type="InterPro" id="IPR027417">
    <property type="entry name" value="P-loop_NTPase"/>
</dbReference>
<name>A0ABT2PQH0_9BURK</name>
<feature type="domain" description="Bacterial type II secretion system protein E" evidence="3">
    <location>
        <begin position="116"/>
        <end position="396"/>
    </location>
</feature>
<comment type="caution">
    <text evidence="4">The sequence shown here is derived from an EMBL/GenBank/DDBJ whole genome shotgun (WGS) entry which is preliminary data.</text>
</comment>
<evidence type="ECO:0000313" key="4">
    <source>
        <dbReference type="EMBL" id="MCT9812074.1"/>
    </source>
</evidence>
<evidence type="ECO:0000256" key="2">
    <source>
        <dbReference type="SAM" id="MobiDB-lite"/>
    </source>
</evidence>
<dbReference type="PANTHER" id="PTHR30486">
    <property type="entry name" value="TWITCHING MOTILITY PROTEIN PILT"/>
    <property type="match status" value="1"/>
</dbReference>
<organism evidence="4 5">
    <name type="scientific">Acidovorax bellezanensis</name>
    <dbReference type="NCBI Taxonomy" id="2976702"/>
    <lineage>
        <taxon>Bacteria</taxon>
        <taxon>Pseudomonadati</taxon>
        <taxon>Pseudomonadota</taxon>
        <taxon>Betaproteobacteria</taxon>
        <taxon>Burkholderiales</taxon>
        <taxon>Comamonadaceae</taxon>
        <taxon>Acidovorax</taxon>
    </lineage>
</organism>
<dbReference type="Gene3D" id="3.40.50.300">
    <property type="entry name" value="P-loop containing nucleotide triphosphate hydrolases"/>
    <property type="match status" value="1"/>
</dbReference>
<gene>
    <name evidence="4" type="ORF">N0K08_15620</name>
</gene>
<dbReference type="Gene3D" id="3.30.450.380">
    <property type="match status" value="1"/>
</dbReference>
<evidence type="ECO:0000313" key="5">
    <source>
        <dbReference type="Proteomes" id="UP001525968"/>
    </source>
</evidence>
<keyword evidence="5" id="KW-1185">Reference proteome</keyword>
<dbReference type="Pfam" id="PF00437">
    <property type="entry name" value="T2SSE"/>
    <property type="match status" value="1"/>
</dbReference>
<accession>A0ABT2PQH0</accession>
<dbReference type="PANTHER" id="PTHR30486:SF15">
    <property type="entry name" value="TYPE II_IV SECRETION SYSTEM ATPASE"/>
    <property type="match status" value="1"/>
</dbReference>
<dbReference type="InterPro" id="IPR001482">
    <property type="entry name" value="T2SS/T4SS_dom"/>
</dbReference>
<dbReference type="InterPro" id="IPR050921">
    <property type="entry name" value="T4SS_GSP_E_ATPase"/>
</dbReference>
<sequence>MSLRDLLATPATRGSKPVLQAVPEPEDRPIAAAAETPPTPAAPLYGHSAAYLALRGRIHAKLLERFDLAVLGSLSTQTLQQEIATMTERLLEEDPEAINDLERKLLIRDIQHEMLGFGPLELLMADPAVSDILVNRHDQIYVERHGRLELTPVVFTDEKHLLRIIDKIVSRIGRRIDESSPMVDARLPDGSRVNAVIPPVALDGPMMSIRRFARTPLRMENLIDDLKSLTPGMALVLEALAKAKVNMVISGGTGAGKTTLLNILSGFIPAAERVVTIEDAAELQLQQPHVVRMETRPPNIEGRGEITQRSLVRNALRMRPDRIIIGEVRGAEAVDMLQAMNTGHEGSLTTIHANTPRDSLARLENMVGMAGMNLPHQAARQQIASAITVIVQVLRLTDGKRKITSIQEITGMEGDIVTMQEIFAFTQTGVGKEGDVQGYFHATGVRPKFVDRFLGQGIVLPESVFDPERHYQ</sequence>
<evidence type="ECO:0000256" key="1">
    <source>
        <dbReference type="ARBA" id="ARBA00006611"/>
    </source>
</evidence>